<dbReference type="GO" id="GO:0016853">
    <property type="term" value="F:isomerase activity"/>
    <property type="evidence" value="ECO:0007669"/>
    <property type="project" value="UniProtKB-KW"/>
</dbReference>
<dbReference type="RefSeq" id="WP_306885711.1">
    <property type="nucleotide sequence ID" value="NZ_JAUSUL010000002.1"/>
</dbReference>
<dbReference type="InterPro" id="IPR011051">
    <property type="entry name" value="RmlC_Cupin_sf"/>
</dbReference>
<dbReference type="AlphaFoldDB" id="A0AAE4AT18"/>
<gene>
    <name evidence="1" type="ORF">J2S73_002340</name>
</gene>
<dbReference type="Gene3D" id="2.60.120.10">
    <property type="entry name" value="Jelly Rolls"/>
    <property type="match status" value="1"/>
</dbReference>
<dbReference type="SUPFAM" id="SSF51182">
    <property type="entry name" value="RmlC-like cupins"/>
    <property type="match status" value="1"/>
</dbReference>
<organism evidence="1 2">
    <name type="scientific">Amorphus orientalis</name>
    <dbReference type="NCBI Taxonomy" id="649198"/>
    <lineage>
        <taxon>Bacteria</taxon>
        <taxon>Pseudomonadati</taxon>
        <taxon>Pseudomonadota</taxon>
        <taxon>Alphaproteobacteria</taxon>
        <taxon>Hyphomicrobiales</taxon>
        <taxon>Amorphaceae</taxon>
        <taxon>Amorphus</taxon>
    </lineage>
</organism>
<comment type="caution">
    <text evidence="1">The sequence shown here is derived from an EMBL/GenBank/DDBJ whole genome shotgun (WGS) entry which is preliminary data.</text>
</comment>
<keyword evidence="1" id="KW-0413">Isomerase</keyword>
<evidence type="ECO:0000313" key="1">
    <source>
        <dbReference type="EMBL" id="MDQ0315883.1"/>
    </source>
</evidence>
<dbReference type="Proteomes" id="UP001229244">
    <property type="component" value="Unassembled WGS sequence"/>
</dbReference>
<reference evidence="1" key="1">
    <citation type="submission" date="2023-07" db="EMBL/GenBank/DDBJ databases">
        <title>Genomic Encyclopedia of Type Strains, Phase IV (KMG-IV): sequencing the most valuable type-strain genomes for metagenomic binning, comparative biology and taxonomic classification.</title>
        <authorList>
            <person name="Goeker M."/>
        </authorList>
    </citation>
    <scope>NUCLEOTIDE SEQUENCE</scope>
    <source>
        <strain evidence="1">DSM 21202</strain>
    </source>
</reference>
<keyword evidence="2" id="KW-1185">Reference proteome</keyword>
<sequence>MTATTIETRRFETPDDRLDMKERGGIDIVKTTQGSTGMHAVFEPGWTWEADEKPLLGSPHTCPMHHTGYCLSGSLVVRMVESGEETSIRKGDFFEIPPGHDAYVSGNERVELILFEAVGAHS</sequence>
<dbReference type="EMBL" id="JAUSUL010000002">
    <property type="protein sequence ID" value="MDQ0315883.1"/>
    <property type="molecule type" value="Genomic_DNA"/>
</dbReference>
<name>A0AAE4AT18_9HYPH</name>
<proteinExistence type="predicted"/>
<accession>A0AAE4AT18</accession>
<protein>
    <submittedName>
        <fullName evidence="1">Mannose-6-phosphate isomerase-like protein (Cupin superfamily)</fullName>
    </submittedName>
</protein>
<dbReference type="InterPro" id="IPR014710">
    <property type="entry name" value="RmlC-like_jellyroll"/>
</dbReference>
<evidence type="ECO:0000313" key="2">
    <source>
        <dbReference type="Proteomes" id="UP001229244"/>
    </source>
</evidence>